<evidence type="ECO:0000313" key="1">
    <source>
        <dbReference type="EMBL" id="SMQ45512.1"/>
    </source>
</evidence>
<accession>A0A1X7RDN3</accession>
<reference evidence="1 2" key="1">
    <citation type="submission" date="2016-06" db="EMBL/GenBank/DDBJ databases">
        <authorList>
            <person name="Kjaerup R.B."/>
            <person name="Dalgaard T.S."/>
            <person name="Juul-Madsen H.R."/>
        </authorList>
    </citation>
    <scope>NUCLEOTIDE SEQUENCE [LARGE SCALE GENOMIC DNA]</scope>
</reference>
<name>A0A1X7RDN3_ZYMT9</name>
<dbReference type="PANTHER" id="PTHR46644:SF2">
    <property type="entry name" value="DNA REPAIR PROTEIN XRCC2"/>
    <property type="match status" value="1"/>
</dbReference>
<dbReference type="EMBL" id="LT853692">
    <property type="protein sequence ID" value="SMQ45512.1"/>
    <property type="molecule type" value="Genomic_DNA"/>
</dbReference>
<dbReference type="GO" id="GO:0005657">
    <property type="term" value="C:replication fork"/>
    <property type="evidence" value="ECO:0007669"/>
    <property type="project" value="InterPro"/>
</dbReference>
<evidence type="ECO:0008006" key="3">
    <source>
        <dbReference type="Google" id="ProtNLM"/>
    </source>
</evidence>
<dbReference type="Gene3D" id="3.40.50.300">
    <property type="entry name" value="P-loop containing nucleotide triphosphate hydrolases"/>
    <property type="match status" value="1"/>
</dbReference>
<keyword evidence="2" id="KW-1185">Reference proteome</keyword>
<dbReference type="PANTHER" id="PTHR46644">
    <property type="entry name" value="DNA REPAIR PROTEIN XRCC2"/>
    <property type="match status" value="1"/>
</dbReference>
<dbReference type="SUPFAM" id="SSF52540">
    <property type="entry name" value="P-loop containing nucleoside triphosphate hydrolases"/>
    <property type="match status" value="1"/>
</dbReference>
<dbReference type="GO" id="GO:0042148">
    <property type="term" value="P:DNA strand invasion"/>
    <property type="evidence" value="ECO:0007669"/>
    <property type="project" value="TreeGrafter"/>
</dbReference>
<proteinExistence type="predicted"/>
<gene>
    <name evidence="1" type="ORF">ZT3D7_G656</name>
</gene>
<dbReference type="CDD" id="cd19490">
    <property type="entry name" value="XRCC2"/>
    <property type="match status" value="1"/>
</dbReference>
<evidence type="ECO:0000313" key="2">
    <source>
        <dbReference type="Proteomes" id="UP000215127"/>
    </source>
</evidence>
<dbReference type="STRING" id="1276538.A0A1X7RDN3"/>
<dbReference type="Proteomes" id="UP000215127">
    <property type="component" value="Chromosome 1"/>
</dbReference>
<dbReference type="AlphaFoldDB" id="A0A1X7RDN3"/>
<dbReference type="GO" id="GO:0005815">
    <property type="term" value="C:microtubule organizing center"/>
    <property type="evidence" value="ECO:0007669"/>
    <property type="project" value="TreeGrafter"/>
</dbReference>
<sequence length="373" mass="41023">MSAENLGRKLLSEVEEVGLDEILNSLRSNDNETTSTNFGIPPLDTMLKNMSEFRQTNMPPVLELISLVSGGGKTHLLYHLIAIAIIPKARGGRQSAVVIIDTDGRFSVPRLAEQVKLLLAQHSAQNPANASPSPPSDMEETIHAVLRHVHIFHPHSLASTTATLRSLPTYLFNPTAHHSFDRAVAFIALDSASAFYWQYRSEADDAALIPPSGVAGSNKSARAYTDLLSAFRHSSKVLNAPLIFTNRHLGALKDPNSMGPSSRSFRPSLPPPWPNAPTLRLVVHRAAVRKLPVQISVEEAKRESETRQQVVREGKFECFVDEFGVEERVLQRLRVDGAGFDFRITAEGVRLRSEVARAHADADLSHETEAAKD</sequence>
<dbReference type="GO" id="GO:0033063">
    <property type="term" value="C:Rad51B-Rad51C-Rad51D-XRCC2 complex"/>
    <property type="evidence" value="ECO:0007669"/>
    <property type="project" value="InterPro"/>
</dbReference>
<protein>
    <recommendedName>
        <fullName evidence="3">DNA recombination and repair protein Rad51-like C-terminal domain-containing protein</fullName>
    </recommendedName>
</protein>
<dbReference type="GO" id="GO:0000724">
    <property type="term" value="P:double-strand break repair via homologous recombination"/>
    <property type="evidence" value="ECO:0007669"/>
    <property type="project" value="InterPro"/>
</dbReference>
<dbReference type="InterPro" id="IPR030547">
    <property type="entry name" value="XRCC2"/>
</dbReference>
<dbReference type="InterPro" id="IPR027417">
    <property type="entry name" value="P-loop_NTPase"/>
</dbReference>
<dbReference type="GO" id="GO:0000400">
    <property type="term" value="F:four-way junction DNA binding"/>
    <property type="evidence" value="ECO:0007669"/>
    <property type="project" value="TreeGrafter"/>
</dbReference>
<organism evidence="1 2">
    <name type="scientific">Zymoseptoria tritici (strain ST99CH_3D7)</name>
    <dbReference type="NCBI Taxonomy" id="1276538"/>
    <lineage>
        <taxon>Eukaryota</taxon>
        <taxon>Fungi</taxon>
        <taxon>Dikarya</taxon>
        <taxon>Ascomycota</taxon>
        <taxon>Pezizomycotina</taxon>
        <taxon>Dothideomycetes</taxon>
        <taxon>Dothideomycetidae</taxon>
        <taxon>Mycosphaerellales</taxon>
        <taxon>Mycosphaerellaceae</taxon>
        <taxon>Zymoseptoria</taxon>
    </lineage>
</organism>